<keyword evidence="1" id="KW-0812">Transmembrane</keyword>
<gene>
    <name evidence="2" type="ORF">S01H4_63807</name>
</gene>
<keyword evidence="1" id="KW-0472">Membrane</keyword>
<keyword evidence="1" id="KW-1133">Transmembrane helix</keyword>
<accession>X1CC27</accession>
<sequence>MGNNHQLKDQRAARSRTIGMRLFLIYVLLYLGFMGIVLFRPDVLSWRPLGGVNLAISYGMGLIASAF</sequence>
<dbReference type="InterPro" id="IPR007436">
    <property type="entry name" value="DUF485"/>
</dbReference>
<evidence type="ECO:0000256" key="1">
    <source>
        <dbReference type="SAM" id="Phobius"/>
    </source>
</evidence>
<reference evidence="2" key="1">
    <citation type="journal article" date="2014" name="Front. Microbiol.">
        <title>High frequency of phylogenetically diverse reductive dehalogenase-homologous genes in deep subseafloor sedimentary metagenomes.</title>
        <authorList>
            <person name="Kawai M."/>
            <person name="Futagami T."/>
            <person name="Toyoda A."/>
            <person name="Takaki Y."/>
            <person name="Nishi S."/>
            <person name="Hori S."/>
            <person name="Arai W."/>
            <person name="Tsubouchi T."/>
            <person name="Morono Y."/>
            <person name="Uchiyama I."/>
            <person name="Ito T."/>
            <person name="Fujiyama A."/>
            <person name="Inagaki F."/>
            <person name="Takami H."/>
        </authorList>
    </citation>
    <scope>NUCLEOTIDE SEQUENCE</scope>
    <source>
        <strain evidence="2">Expedition CK06-06</strain>
    </source>
</reference>
<dbReference type="EMBL" id="BART01038494">
    <property type="protein sequence ID" value="GAH05786.1"/>
    <property type="molecule type" value="Genomic_DNA"/>
</dbReference>
<dbReference type="AlphaFoldDB" id="X1CC27"/>
<dbReference type="Pfam" id="PF04341">
    <property type="entry name" value="DUF485"/>
    <property type="match status" value="1"/>
</dbReference>
<feature type="transmembrane region" description="Helical" evidence="1">
    <location>
        <begin position="45"/>
        <end position="64"/>
    </location>
</feature>
<evidence type="ECO:0000313" key="2">
    <source>
        <dbReference type="EMBL" id="GAH05786.1"/>
    </source>
</evidence>
<comment type="caution">
    <text evidence="2">The sequence shown here is derived from an EMBL/GenBank/DDBJ whole genome shotgun (WGS) entry which is preliminary data.</text>
</comment>
<proteinExistence type="predicted"/>
<name>X1CC27_9ZZZZ</name>
<feature type="transmembrane region" description="Helical" evidence="1">
    <location>
        <begin position="21"/>
        <end position="39"/>
    </location>
</feature>
<feature type="non-terminal residue" evidence="2">
    <location>
        <position position="67"/>
    </location>
</feature>
<protein>
    <submittedName>
        <fullName evidence="2">Uncharacterized protein</fullName>
    </submittedName>
</protein>
<organism evidence="2">
    <name type="scientific">marine sediment metagenome</name>
    <dbReference type="NCBI Taxonomy" id="412755"/>
    <lineage>
        <taxon>unclassified sequences</taxon>
        <taxon>metagenomes</taxon>
        <taxon>ecological metagenomes</taxon>
    </lineage>
</organism>